<sequence length="41" mass="4672">MGLNCFSDLENNSSKKQKQWALQPLSQHNKCPIKEVSGRRA</sequence>
<dbReference type="AlphaFoldDB" id="A0A0A9BE43"/>
<proteinExistence type="predicted"/>
<dbReference type="EMBL" id="GBRH01238390">
    <property type="protein sequence ID" value="JAD59505.1"/>
    <property type="molecule type" value="Transcribed_RNA"/>
</dbReference>
<evidence type="ECO:0000313" key="1">
    <source>
        <dbReference type="EMBL" id="JAD59505.1"/>
    </source>
</evidence>
<accession>A0A0A9BE43</accession>
<organism evidence="1">
    <name type="scientific">Arundo donax</name>
    <name type="common">Giant reed</name>
    <name type="synonym">Donax arundinaceus</name>
    <dbReference type="NCBI Taxonomy" id="35708"/>
    <lineage>
        <taxon>Eukaryota</taxon>
        <taxon>Viridiplantae</taxon>
        <taxon>Streptophyta</taxon>
        <taxon>Embryophyta</taxon>
        <taxon>Tracheophyta</taxon>
        <taxon>Spermatophyta</taxon>
        <taxon>Magnoliopsida</taxon>
        <taxon>Liliopsida</taxon>
        <taxon>Poales</taxon>
        <taxon>Poaceae</taxon>
        <taxon>PACMAD clade</taxon>
        <taxon>Arundinoideae</taxon>
        <taxon>Arundineae</taxon>
        <taxon>Arundo</taxon>
    </lineage>
</organism>
<name>A0A0A9BE43_ARUDO</name>
<reference evidence="1" key="1">
    <citation type="submission" date="2014-09" db="EMBL/GenBank/DDBJ databases">
        <authorList>
            <person name="Magalhaes I.L.F."/>
            <person name="Oliveira U."/>
            <person name="Santos F.R."/>
            <person name="Vidigal T.H.D.A."/>
            <person name="Brescovit A.D."/>
            <person name="Santos A.J."/>
        </authorList>
    </citation>
    <scope>NUCLEOTIDE SEQUENCE</scope>
    <source>
        <tissue evidence="1">Shoot tissue taken approximately 20 cm above the soil surface</tissue>
    </source>
</reference>
<protein>
    <submittedName>
        <fullName evidence="1">Uncharacterized protein</fullName>
    </submittedName>
</protein>
<reference evidence="1" key="2">
    <citation type="journal article" date="2015" name="Data Brief">
        <title>Shoot transcriptome of the giant reed, Arundo donax.</title>
        <authorList>
            <person name="Barrero R.A."/>
            <person name="Guerrero F.D."/>
            <person name="Moolhuijzen P."/>
            <person name="Goolsby J.A."/>
            <person name="Tidwell J."/>
            <person name="Bellgard S.E."/>
            <person name="Bellgard M.I."/>
        </authorList>
    </citation>
    <scope>NUCLEOTIDE SEQUENCE</scope>
    <source>
        <tissue evidence="1">Shoot tissue taken approximately 20 cm above the soil surface</tissue>
    </source>
</reference>